<dbReference type="Gene3D" id="3.30.70.270">
    <property type="match status" value="1"/>
</dbReference>
<keyword evidence="19" id="KW-1185">Reference proteome</keyword>
<dbReference type="SUPFAM" id="SSF53218">
    <property type="entry name" value="Molybdenum cofactor biosynthesis proteins"/>
    <property type="match status" value="1"/>
</dbReference>
<dbReference type="CDD" id="cd23948">
    <property type="entry name" value="FAD_synthase"/>
    <property type="match status" value="1"/>
</dbReference>
<dbReference type="EC" id="3.1.26.4" evidence="4"/>
<dbReference type="CDD" id="cd01650">
    <property type="entry name" value="RT_nLTR_like"/>
    <property type="match status" value="1"/>
</dbReference>
<dbReference type="PROSITE" id="PS50878">
    <property type="entry name" value="RT_POL"/>
    <property type="match status" value="1"/>
</dbReference>
<dbReference type="InterPro" id="IPR000477">
    <property type="entry name" value="RT_dom"/>
</dbReference>
<dbReference type="InterPro" id="IPR002500">
    <property type="entry name" value="PAPS_reduct_dom"/>
</dbReference>
<evidence type="ECO:0000256" key="9">
    <source>
        <dbReference type="ARBA" id="ARBA00022679"/>
    </source>
</evidence>
<dbReference type="Pfam" id="PF01507">
    <property type="entry name" value="PAPS_reduct"/>
    <property type="match status" value="2"/>
</dbReference>
<evidence type="ECO:0000256" key="5">
    <source>
        <dbReference type="ARBA" id="ARBA00012393"/>
    </source>
</evidence>
<dbReference type="Gene3D" id="3.40.980.10">
    <property type="entry name" value="MoaB/Mog-like domain"/>
    <property type="match status" value="1"/>
</dbReference>
<evidence type="ECO:0000256" key="10">
    <source>
        <dbReference type="ARBA" id="ARBA00022695"/>
    </source>
</evidence>
<proteinExistence type="inferred from homology"/>
<dbReference type="GO" id="GO:0003919">
    <property type="term" value="F:FMN adenylyltransferase activity"/>
    <property type="evidence" value="ECO:0007669"/>
    <property type="project" value="UniProtKB-EC"/>
</dbReference>
<dbReference type="EC" id="2.7.7.2" evidence="5"/>
<dbReference type="InterPro" id="IPR043502">
    <property type="entry name" value="DNA/RNA_pol_sf"/>
</dbReference>
<keyword evidence="7" id="KW-0285">Flavoprotein</keyword>
<keyword evidence="11" id="KW-0547">Nucleotide-binding</keyword>
<dbReference type="Pfam" id="PF24102">
    <property type="entry name" value="FLAD1_M"/>
    <property type="match status" value="1"/>
</dbReference>
<dbReference type="CDD" id="cd00885">
    <property type="entry name" value="cinA"/>
    <property type="match status" value="1"/>
</dbReference>
<evidence type="ECO:0000313" key="19">
    <source>
        <dbReference type="Proteomes" id="UP001274896"/>
    </source>
</evidence>
<evidence type="ECO:0000256" key="6">
    <source>
        <dbReference type="ARBA" id="ARBA00015431"/>
    </source>
</evidence>
<keyword evidence="9" id="KW-0808">Transferase</keyword>
<evidence type="ECO:0000256" key="3">
    <source>
        <dbReference type="ARBA" id="ARBA00010879"/>
    </source>
</evidence>
<reference evidence="18" key="1">
    <citation type="submission" date="2023-06" db="EMBL/GenBank/DDBJ databases">
        <title>Male Hemibagrus guttatus genome.</title>
        <authorList>
            <person name="Bian C."/>
        </authorList>
    </citation>
    <scope>NUCLEOTIDE SEQUENCE</scope>
    <source>
        <strain evidence="18">Male_cb2023</strain>
        <tissue evidence="18">Muscle</tissue>
    </source>
</reference>
<dbReference type="SMART" id="SM00852">
    <property type="entry name" value="MoCF_biosynth"/>
    <property type="match status" value="1"/>
</dbReference>
<evidence type="ECO:0000256" key="14">
    <source>
        <dbReference type="ARBA" id="ARBA00031145"/>
    </source>
</evidence>
<protein>
    <recommendedName>
        <fullName evidence="6">FAD synthase</fullName>
        <ecNumber evidence="5">2.7.7.2</ecNumber>
        <ecNumber evidence="4">3.1.26.4</ecNumber>
    </recommendedName>
    <alternativeName>
        <fullName evidence="14">FAD pyrophosphorylase</fullName>
    </alternativeName>
    <alternativeName>
        <fullName evidence="15">FMN adenylyltransferase</fullName>
    </alternativeName>
</protein>
<dbReference type="InterPro" id="IPR056596">
    <property type="entry name" value="FLAD1_M"/>
</dbReference>
<dbReference type="GO" id="GO:0006747">
    <property type="term" value="P:FAD biosynthetic process"/>
    <property type="evidence" value="ECO:0007669"/>
    <property type="project" value="TreeGrafter"/>
</dbReference>
<gene>
    <name evidence="18" type="ORF">QTP70_019801</name>
</gene>
<comment type="catalytic activity">
    <reaction evidence="16">
        <text>FMN + ATP + H(+) = FAD + diphosphate</text>
        <dbReference type="Rhea" id="RHEA:17237"/>
        <dbReference type="ChEBI" id="CHEBI:15378"/>
        <dbReference type="ChEBI" id="CHEBI:30616"/>
        <dbReference type="ChEBI" id="CHEBI:33019"/>
        <dbReference type="ChEBI" id="CHEBI:57692"/>
        <dbReference type="ChEBI" id="CHEBI:58210"/>
        <dbReference type="EC" id="2.7.7.2"/>
    </reaction>
</comment>
<evidence type="ECO:0000256" key="7">
    <source>
        <dbReference type="ARBA" id="ARBA00022630"/>
    </source>
</evidence>
<evidence type="ECO:0000256" key="4">
    <source>
        <dbReference type="ARBA" id="ARBA00012180"/>
    </source>
</evidence>
<sequence length="869" mass="99474">MHQALPRLSRAVERIRRVGAHLSTMAQNGSTENGEVVTAAIVIIGDEILKGHTADTNSTFLCRGLRKLGVSVQRISVVPDAQEVIAKEVATLSPTVTHLITAGGIGPTHDDVTFEAVALAFGENLQVHPELTRLIEQFFGKVDCTSAPMKLATVPSSAKLNYGRDPQTGEPLRFPLVSVRNVYMFPGIPTLLERSFNGLVHLFASPGTAFHTREVFVDAEETEIAPVLTRLQSEWGKRIFLGSYPDWLSNYYRVRLVLDSNSADKVEKAQARLEEELPKGSVVRLVSDPVAVAPHEVYSLALNGSPLGEKVAAALRTIEKALDLYRLNEICIGFNGGKDCTALLHLFYAALRRRYPDSKDKVKALYIRIVSPFPEMERFLQDTIRRYDLDLFAVEGSIRQALIEVQEKRPELRAVLMGTRRTDPYSHTLTALCPTDPDWPPYMRVNPLLPFAKRMDMAVVNTYFQKREEHRVTYKSGGRRTQVDYILCRRGNLKEISDCKVVVGESVARQHRMVVCRMTLMVCKKKRSKMEIEKKTKWWKLKKEECCEEFRQKLRQALGGQVVLPDDWEATAEVIRETGRKVLGVSSGRRKEDKETWWWNEKSTTDAIFALRILMEKYRDVQRELHCVFVDLEKAYNRLPREELWYCMRKSGVAEKYVRVVQDMNERSRTVVRCAVGQTEEFKVEVGLHQGSALSPFLFAMVMDQLSEEVRQESPWTMMFADDIVICSESREQVEENLERWRFALERRGMKVSRSKTEYMCVNEREGSGTVRLQGEEVKKVQEFKYLGSTVQSNGECGKEDWTYHDIWLFLRTLFVPYCILYDKGYTSLGSMDNTFRNLSLQVVDSKGVTRFKPAYQLEKEEEERSSRT</sequence>
<keyword evidence="13" id="KW-0067">ATP-binding</keyword>
<dbReference type="EMBL" id="JAUCMX010000003">
    <property type="protein sequence ID" value="KAK3551568.1"/>
    <property type="molecule type" value="Genomic_DNA"/>
</dbReference>
<accession>A0AAE0VC36</accession>
<dbReference type="GO" id="GO:0004523">
    <property type="term" value="F:RNA-DNA hybrid ribonuclease activity"/>
    <property type="evidence" value="ECO:0007669"/>
    <property type="project" value="UniProtKB-EC"/>
</dbReference>
<dbReference type="Pfam" id="PF00994">
    <property type="entry name" value="MoCF_biosynth"/>
    <property type="match status" value="1"/>
</dbReference>
<dbReference type="PANTHER" id="PTHR23293">
    <property type="entry name" value="FAD SYNTHETASE-RELATED FMN ADENYLYLTRANSFERASE"/>
    <property type="match status" value="1"/>
</dbReference>
<dbReference type="InterPro" id="IPR043128">
    <property type="entry name" value="Rev_trsase/Diguanyl_cyclase"/>
</dbReference>
<keyword evidence="10" id="KW-0548">Nucleotidyltransferase</keyword>
<keyword evidence="8" id="KW-0288">FMN</keyword>
<evidence type="ECO:0000313" key="18">
    <source>
        <dbReference type="EMBL" id="KAK3551568.1"/>
    </source>
</evidence>
<comment type="caution">
    <text evidence="18">The sequence shown here is derived from an EMBL/GenBank/DDBJ whole genome shotgun (WGS) entry which is preliminary data.</text>
</comment>
<dbReference type="InterPro" id="IPR036425">
    <property type="entry name" value="MoaB/Mog-like_dom_sf"/>
</dbReference>
<evidence type="ECO:0000256" key="15">
    <source>
        <dbReference type="ARBA" id="ARBA00031871"/>
    </source>
</evidence>
<organism evidence="18 19">
    <name type="scientific">Hemibagrus guttatus</name>
    <dbReference type="NCBI Taxonomy" id="175788"/>
    <lineage>
        <taxon>Eukaryota</taxon>
        <taxon>Metazoa</taxon>
        <taxon>Chordata</taxon>
        <taxon>Craniata</taxon>
        <taxon>Vertebrata</taxon>
        <taxon>Euteleostomi</taxon>
        <taxon>Actinopterygii</taxon>
        <taxon>Neopterygii</taxon>
        <taxon>Teleostei</taxon>
        <taxon>Ostariophysi</taxon>
        <taxon>Siluriformes</taxon>
        <taxon>Bagridae</taxon>
        <taxon>Hemibagrus</taxon>
    </lineage>
</organism>
<dbReference type="Proteomes" id="UP001274896">
    <property type="component" value="Unassembled WGS sequence"/>
</dbReference>
<dbReference type="SUPFAM" id="SSF52402">
    <property type="entry name" value="Adenine nucleotide alpha hydrolases-like"/>
    <property type="match status" value="1"/>
</dbReference>
<evidence type="ECO:0000256" key="8">
    <source>
        <dbReference type="ARBA" id="ARBA00022643"/>
    </source>
</evidence>
<evidence type="ECO:0000256" key="12">
    <source>
        <dbReference type="ARBA" id="ARBA00022827"/>
    </source>
</evidence>
<evidence type="ECO:0000256" key="13">
    <source>
        <dbReference type="ARBA" id="ARBA00022840"/>
    </source>
</evidence>
<comment type="similarity">
    <text evidence="2">In the N-terminal section; belongs to the MoaB/Mog family.</text>
</comment>
<dbReference type="AlphaFoldDB" id="A0AAE0VC36"/>
<evidence type="ECO:0000256" key="1">
    <source>
        <dbReference type="ARBA" id="ARBA00004726"/>
    </source>
</evidence>
<comment type="pathway">
    <text evidence="1">Cofactor biosynthesis; FAD biosynthesis; FAD from FMN: step 1/1.</text>
</comment>
<evidence type="ECO:0000256" key="16">
    <source>
        <dbReference type="ARBA" id="ARBA00049494"/>
    </source>
</evidence>
<dbReference type="PANTHER" id="PTHR23293:SF9">
    <property type="entry name" value="FAD SYNTHASE"/>
    <property type="match status" value="1"/>
</dbReference>
<evidence type="ECO:0000256" key="2">
    <source>
        <dbReference type="ARBA" id="ARBA00007589"/>
    </source>
</evidence>
<keyword evidence="12" id="KW-0274">FAD</keyword>
<feature type="domain" description="Reverse transcriptase" evidence="17">
    <location>
        <begin position="546"/>
        <end position="791"/>
    </location>
</feature>
<dbReference type="GO" id="GO:0005524">
    <property type="term" value="F:ATP binding"/>
    <property type="evidence" value="ECO:0007669"/>
    <property type="project" value="UniProtKB-KW"/>
</dbReference>
<evidence type="ECO:0000256" key="11">
    <source>
        <dbReference type="ARBA" id="ARBA00022741"/>
    </source>
</evidence>
<dbReference type="Pfam" id="PF00078">
    <property type="entry name" value="RVT_1"/>
    <property type="match status" value="1"/>
</dbReference>
<dbReference type="InterPro" id="IPR001453">
    <property type="entry name" value="MoaB/Mog_dom"/>
</dbReference>
<comment type="similarity">
    <text evidence="3">Belongs to the beta type-B retroviral polymerase family. HERV class-II K(HML-2) pol subfamily.</text>
</comment>
<name>A0AAE0VC36_9TELE</name>
<dbReference type="SUPFAM" id="SSF56672">
    <property type="entry name" value="DNA/RNA polymerases"/>
    <property type="match status" value="1"/>
</dbReference>
<dbReference type="Gene3D" id="3.40.50.620">
    <property type="entry name" value="HUPs"/>
    <property type="match status" value="2"/>
</dbReference>
<dbReference type="InterPro" id="IPR014729">
    <property type="entry name" value="Rossmann-like_a/b/a_fold"/>
</dbReference>
<evidence type="ECO:0000259" key="17">
    <source>
        <dbReference type="PROSITE" id="PS50878"/>
    </source>
</evidence>